<evidence type="ECO:0000259" key="9">
    <source>
        <dbReference type="PROSITE" id="PS50893"/>
    </source>
</evidence>
<dbReference type="InterPro" id="IPR017871">
    <property type="entry name" value="ABC_transporter-like_CS"/>
</dbReference>
<gene>
    <name evidence="10" type="ORF">QNA08_15515</name>
</gene>
<sequence>MAIAIKGIEKRFADAPVLRGIDLTIADGELVALLGASGSGKTTLLRILAGLEWPQAGSVTVDGRDWLALEAQRRRVGFVFQHYALFQHMSVRDNVAFGLTVRPRASRPPKGEIRARVEALLDLVEIGHLANRFPAQLSGGQRQRVALARALAIEPKVLLLDEPFGALDARIRKDLRRWLRELHDRLGMTTIFVTHDQDEAFELADRVVIMSDGRIEQAGTPDEIYDHPASPFVARFLGGVNELPAELAAGRLVVPGADAGAVTPPAGTDGTATLFVRPHEIDLVADSRAPARIRNMLTSGPSIRYDVDLPGLATPVEVELPREAARLRNLRRGDAVRLRLLRGRVFSAHGAPLPPAAPSPERHRILEAAL</sequence>
<dbReference type="InterPro" id="IPR024765">
    <property type="entry name" value="TOBE-like"/>
</dbReference>
<evidence type="ECO:0000313" key="11">
    <source>
        <dbReference type="Proteomes" id="UP001321492"/>
    </source>
</evidence>
<evidence type="ECO:0000256" key="3">
    <source>
        <dbReference type="ARBA" id="ARBA00022475"/>
    </source>
</evidence>
<dbReference type="Gene3D" id="3.40.50.300">
    <property type="entry name" value="P-loop containing nucleotide triphosphate hydrolases"/>
    <property type="match status" value="1"/>
</dbReference>
<dbReference type="Pfam" id="PF00005">
    <property type="entry name" value="ABC_tran"/>
    <property type="match status" value="1"/>
</dbReference>
<evidence type="ECO:0000256" key="4">
    <source>
        <dbReference type="ARBA" id="ARBA00022741"/>
    </source>
</evidence>
<evidence type="ECO:0000256" key="2">
    <source>
        <dbReference type="ARBA" id="ARBA00022448"/>
    </source>
</evidence>
<keyword evidence="5 10" id="KW-0067">ATP-binding</keyword>
<keyword evidence="2" id="KW-0813">Transport</keyword>
<dbReference type="SMART" id="SM00382">
    <property type="entry name" value="AAA"/>
    <property type="match status" value="1"/>
</dbReference>
<organism evidence="10 11">
    <name type="scientific">Chelatococcus albus</name>
    <dbReference type="NCBI Taxonomy" id="3047466"/>
    <lineage>
        <taxon>Bacteria</taxon>
        <taxon>Pseudomonadati</taxon>
        <taxon>Pseudomonadota</taxon>
        <taxon>Alphaproteobacteria</taxon>
        <taxon>Hyphomicrobiales</taxon>
        <taxon>Chelatococcaceae</taxon>
        <taxon>Chelatococcus</taxon>
    </lineage>
</organism>
<evidence type="ECO:0000256" key="6">
    <source>
        <dbReference type="ARBA" id="ARBA00022967"/>
    </source>
</evidence>
<keyword evidence="6" id="KW-1278">Translocase</keyword>
<protein>
    <submittedName>
        <fullName evidence="10">Sulfate/molybdate ABC transporter ATP-binding protein</fullName>
    </submittedName>
</protein>
<dbReference type="InterPro" id="IPR050093">
    <property type="entry name" value="ABC_SmlMolc_Importer"/>
</dbReference>
<dbReference type="SUPFAM" id="SSF52540">
    <property type="entry name" value="P-loop containing nucleoside triphosphate hydrolases"/>
    <property type="match status" value="1"/>
</dbReference>
<evidence type="ECO:0000256" key="1">
    <source>
        <dbReference type="ARBA" id="ARBA00005417"/>
    </source>
</evidence>
<keyword evidence="8" id="KW-0472">Membrane</keyword>
<dbReference type="Proteomes" id="UP001321492">
    <property type="component" value="Unassembled WGS sequence"/>
</dbReference>
<accession>A0ABT7AJT9</accession>
<dbReference type="NCBIfam" id="TIGR00968">
    <property type="entry name" value="3a0106s01"/>
    <property type="match status" value="1"/>
</dbReference>
<evidence type="ECO:0000256" key="7">
    <source>
        <dbReference type="ARBA" id="ARBA00023032"/>
    </source>
</evidence>
<evidence type="ECO:0000256" key="5">
    <source>
        <dbReference type="ARBA" id="ARBA00022840"/>
    </source>
</evidence>
<dbReference type="InterPro" id="IPR027417">
    <property type="entry name" value="P-loop_NTPase"/>
</dbReference>
<keyword evidence="4" id="KW-0547">Nucleotide-binding</keyword>
<evidence type="ECO:0000313" key="10">
    <source>
        <dbReference type="EMBL" id="MDJ1159632.1"/>
    </source>
</evidence>
<evidence type="ECO:0000256" key="8">
    <source>
        <dbReference type="ARBA" id="ARBA00023136"/>
    </source>
</evidence>
<dbReference type="GO" id="GO:0005524">
    <property type="term" value="F:ATP binding"/>
    <property type="evidence" value="ECO:0007669"/>
    <property type="project" value="UniProtKB-KW"/>
</dbReference>
<dbReference type="SUPFAM" id="SSF50331">
    <property type="entry name" value="MOP-like"/>
    <property type="match status" value="1"/>
</dbReference>
<comment type="caution">
    <text evidence="10">The sequence shown here is derived from an EMBL/GenBank/DDBJ whole genome shotgun (WGS) entry which is preliminary data.</text>
</comment>
<dbReference type="InterPro" id="IPR005666">
    <property type="entry name" value="Sulph_transpt1"/>
</dbReference>
<dbReference type="EMBL" id="JASJEV010000011">
    <property type="protein sequence ID" value="MDJ1159632.1"/>
    <property type="molecule type" value="Genomic_DNA"/>
</dbReference>
<name>A0ABT7AJT9_9HYPH</name>
<dbReference type="InterPro" id="IPR003439">
    <property type="entry name" value="ABC_transporter-like_ATP-bd"/>
</dbReference>
<dbReference type="PANTHER" id="PTHR42781">
    <property type="entry name" value="SPERMIDINE/PUTRESCINE IMPORT ATP-BINDING PROTEIN POTA"/>
    <property type="match status" value="1"/>
</dbReference>
<dbReference type="PROSITE" id="PS00211">
    <property type="entry name" value="ABC_TRANSPORTER_1"/>
    <property type="match status" value="1"/>
</dbReference>
<dbReference type="RefSeq" id="WP_283741632.1">
    <property type="nucleotide sequence ID" value="NZ_JASJEV010000011.1"/>
</dbReference>
<keyword evidence="3" id="KW-1003">Cell membrane</keyword>
<keyword evidence="7" id="KW-0764">Sulfate transport</keyword>
<feature type="domain" description="ABC transporter" evidence="9">
    <location>
        <begin position="3"/>
        <end position="237"/>
    </location>
</feature>
<comment type="similarity">
    <text evidence="1">Belongs to the ABC transporter superfamily.</text>
</comment>
<dbReference type="PROSITE" id="PS50893">
    <property type="entry name" value="ABC_TRANSPORTER_2"/>
    <property type="match status" value="1"/>
</dbReference>
<dbReference type="Pfam" id="PF12857">
    <property type="entry name" value="TOBE_3"/>
    <property type="match status" value="1"/>
</dbReference>
<dbReference type="InterPro" id="IPR008995">
    <property type="entry name" value="Mo/tungstate-bd_C_term_dom"/>
</dbReference>
<dbReference type="PANTHER" id="PTHR42781:SF4">
    <property type="entry name" value="SPERMIDINE_PUTRESCINE IMPORT ATP-BINDING PROTEIN POTA"/>
    <property type="match status" value="1"/>
</dbReference>
<reference evidence="10 11" key="1">
    <citation type="submission" date="2023-05" db="EMBL/GenBank/DDBJ databases">
        <title>Chelatococcus sp. nov., a moderately thermophilic bacterium isolated from hot spring microbial mat.</title>
        <authorList>
            <person name="Hu C.-J."/>
            <person name="Li W.-J."/>
        </authorList>
    </citation>
    <scope>NUCLEOTIDE SEQUENCE [LARGE SCALE GENOMIC DNA]</scope>
    <source>
        <strain evidence="10 11">SYSU G07232</strain>
    </source>
</reference>
<proteinExistence type="inferred from homology"/>
<dbReference type="InterPro" id="IPR003593">
    <property type="entry name" value="AAA+_ATPase"/>
</dbReference>
<keyword evidence="11" id="KW-1185">Reference proteome</keyword>